<dbReference type="GO" id="GO:0032183">
    <property type="term" value="F:SUMO binding"/>
    <property type="evidence" value="ECO:0007669"/>
    <property type="project" value="TreeGrafter"/>
</dbReference>
<name>A0A5C3FA52_9BASI</name>
<evidence type="ECO:0000256" key="3">
    <source>
        <dbReference type="ARBA" id="ARBA00022833"/>
    </source>
</evidence>
<accession>A0A5C3FA52</accession>
<dbReference type="AlphaFoldDB" id="A0A5C3FA52"/>
<dbReference type="InterPro" id="IPR017907">
    <property type="entry name" value="Znf_RING_CS"/>
</dbReference>
<dbReference type="PANTHER" id="PTHR47094">
    <property type="entry name" value="ELFLESS, ISOFORM B"/>
    <property type="match status" value="1"/>
</dbReference>
<feature type="compositionally biased region" description="Basic and acidic residues" evidence="4">
    <location>
        <begin position="559"/>
        <end position="569"/>
    </location>
</feature>
<dbReference type="Gene3D" id="3.30.40.10">
    <property type="entry name" value="Zinc/RING finger domain, C3HC4 (zinc finger)"/>
    <property type="match status" value="1"/>
</dbReference>
<keyword evidence="2" id="KW-0863">Zinc-finger</keyword>
<dbReference type="GO" id="GO:0033768">
    <property type="term" value="C:SUMO-targeted ubiquitin ligase complex"/>
    <property type="evidence" value="ECO:0007669"/>
    <property type="project" value="TreeGrafter"/>
</dbReference>
<dbReference type="GO" id="GO:0061630">
    <property type="term" value="F:ubiquitin protein ligase activity"/>
    <property type="evidence" value="ECO:0007669"/>
    <property type="project" value="InterPro"/>
</dbReference>
<evidence type="ECO:0000259" key="5">
    <source>
        <dbReference type="SMART" id="SM00184"/>
    </source>
</evidence>
<dbReference type="InterPro" id="IPR013083">
    <property type="entry name" value="Znf_RING/FYVE/PHD"/>
</dbReference>
<dbReference type="PANTHER" id="PTHR47094:SF1">
    <property type="entry name" value="RING-TYPE E3 UBIQUITIN TRANSFERASE"/>
    <property type="match status" value="1"/>
</dbReference>
<feature type="domain" description="RING-type" evidence="5">
    <location>
        <begin position="418"/>
        <end position="533"/>
    </location>
</feature>
<dbReference type="GO" id="GO:0140082">
    <property type="term" value="F:SUMO-ubiquitin ligase activity"/>
    <property type="evidence" value="ECO:0007669"/>
    <property type="project" value="TreeGrafter"/>
</dbReference>
<evidence type="ECO:0000256" key="4">
    <source>
        <dbReference type="SAM" id="MobiDB-lite"/>
    </source>
</evidence>
<feature type="compositionally biased region" description="Acidic residues" evidence="4">
    <location>
        <begin position="661"/>
        <end position="674"/>
    </location>
</feature>
<organism evidence="6 7">
    <name type="scientific">Pseudozyma flocculosa</name>
    <dbReference type="NCBI Taxonomy" id="84751"/>
    <lineage>
        <taxon>Eukaryota</taxon>
        <taxon>Fungi</taxon>
        <taxon>Dikarya</taxon>
        <taxon>Basidiomycota</taxon>
        <taxon>Ustilaginomycotina</taxon>
        <taxon>Ustilaginomycetes</taxon>
        <taxon>Ustilaginales</taxon>
        <taxon>Ustilaginaceae</taxon>
        <taxon>Pseudozyma</taxon>
    </lineage>
</organism>
<evidence type="ECO:0000313" key="7">
    <source>
        <dbReference type="Proteomes" id="UP000323386"/>
    </source>
</evidence>
<dbReference type="Proteomes" id="UP000323386">
    <property type="component" value="Unassembled WGS sequence"/>
</dbReference>
<dbReference type="EMBL" id="OOIP01000018">
    <property type="protein sequence ID" value="SPO40209.1"/>
    <property type="molecule type" value="Genomic_DNA"/>
</dbReference>
<reference evidence="6 7" key="1">
    <citation type="submission" date="2018-03" db="EMBL/GenBank/DDBJ databases">
        <authorList>
            <person name="Guldener U."/>
        </authorList>
    </citation>
    <scope>NUCLEOTIDE SEQUENCE [LARGE SCALE GENOMIC DNA]</scope>
    <source>
        <strain evidence="6 7">DAOM196992</strain>
    </source>
</reference>
<feature type="compositionally biased region" description="Low complexity" evidence="4">
    <location>
        <begin position="243"/>
        <end position="264"/>
    </location>
</feature>
<dbReference type="Pfam" id="PF00097">
    <property type="entry name" value="zf-C3HC4"/>
    <property type="match status" value="1"/>
</dbReference>
<sequence length="674" mass="67995">MSSSTEPRGSGSEPFCAHPGAGAGGGLPSRSPSHSDGNHKSGSATASGSPQPPVASTPAFPEAPKSPQQKDPCASASTAASPSSRSRSGRTEEAGPSRSVRCTPPSDLPQRRQRPSVVDLTAPSPPLPRPTVVSGSSASSRSSSANSSRRNTPARIGEPAAALGESARRRLPLGGIALPGGGFVRAPDPDRQRAARLEAAHAARAAWAERAAQPRPPSRPREAAGGAEPIVLEISSDDEEYAPRSATSGSPASASSSPVSLGAARPRADHDDGWTAVPLGRVQGRRRRRPDPLNLLSPTPPPPHASGSAARQAISRAVARAERPVFGATADARTGDYASATDRDRERHRAARATRDGSVSSDESDGVIDLSVSTQATPAQRTITKYRLRNSKLTMPQRSPPRTKPPPIEHPLASTFTCPICLCPPAKASITPCGHVFCGGCLFDALKAQARQREANNAAATVGPQGWGMGLFGAAAMVGGAFGGAGGGGGGEDGGGAAGGDAAAGLGGGRAGGGRGRGRGGQRDPLAGHCPVCRADIKGAFGGIAKGGIVGVRLMVGKPVDDPRMEDGQLKGGGAGGGEEEDKTSSESEIEPVSPQHVAAGTEAPGMAGLGDLGSGSSRASGKRKRVADIQSSLGEGGGEVSVLNTPSKMRKRNDGAVDAAEGDQVDADGEEVI</sequence>
<dbReference type="SUPFAM" id="SSF57850">
    <property type="entry name" value="RING/U-box"/>
    <property type="match status" value="1"/>
</dbReference>
<dbReference type="GO" id="GO:0008270">
    <property type="term" value="F:zinc ion binding"/>
    <property type="evidence" value="ECO:0007669"/>
    <property type="project" value="UniProtKB-KW"/>
</dbReference>
<keyword evidence="7" id="KW-1185">Reference proteome</keyword>
<keyword evidence="1" id="KW-0479">Metal-binding</keyword>
<keyword evidence="3" id="KW-0862">Zinc</keyword>
<feature type="compositionally biased region" description="Basic and acidic residues" evidence="4">
    <location>
        <begin position="187"/>
        <end position="201"/>
    </location>
</feature>
<dbReference type="SMART" id="SM00184">
    <property type="entry name" value="RING"/>
    <property type="match status" value="1"/>
</dbReference>
<feature type="region of interest" description="Disordered" evidence="4">
    <location>
        <begin position="1"/>
        <end position="311"/>
    </location>
</feature>
<feature type="compositionally biased region" description="Low complexity" evidence="4">
    <location>
        <begin position="202"/>
        <end position="213"/>
    </location>
</feature>
<feature type="region of interest" description="Disordered" evidence="4">
    <location>
        <begin position="330"/>
        <end position="366"/>
    </location>
</feature>
<dbReference type="InterPro" id="IPR049627">
    <property type="entry name" value="SLX8"/>
</dbReference>
<evidence type="ECO:0000256" key="1">
    <source>
        <dbReference type="ARBA" id="ARBA00022723"/>
    </source>
</evidence>
<evidence type="ECO:0000256" key="2">
    <source>
        <dbReference type="ARBA" id="ARBA00022771"/>
    </source>
</evidence>
<feature type="compositionally biased region" description="Polar residues" evidence="4">
    <location>
        <begin position="30"/>
        <end position="49"/>
    </location>
</feature>
<feature type="compositionally biased region" description="Low complexity" evidence="4">
    <location>
        <begin position="74"/>
        <end position="86"/>
    </location>
</feature>
<proteinExistence type="predicted"/>
<evidence type="ECO:0000313" key="6">
    <source>
        <dbReference type="EMBL" id="SPO40209.1"/>
    </source>
</evidence>
<gene>
    <name evidence="6" type="ORF">PSFLO_05691</name>
</gene>
<dbReference type="PROSITE" id="PS00518">
    <property type="entry name" value="ZF_RING_1"/>
    <property type="match status" value="1"/>
</dbReference>
<dbReference type="InterPro" id="IPR018957">
    <property type="entry name" value="Znf_C3HC4_RING-type"/>
</dbReference>
<dbReference type="GO" id="GO:0006511">
    <property type="term" value="P:ubiquitin-dependent protein catabolic process"/>
    <property type="evidence" value="ECO:0007669"/>
    <property type="project" value="TreeGrafter"/>
</dbReference>
<protein>
    <recommendedName>
        <fullName evidence="5">RING-type domain-containing protein</fullName>
    </recommendedName>
</protein>
<feature type="region of interest" description="Disordered" evidence="4">
    <location>
        <begin position="559"/>
        <end position="674"/>
    </location>
</feature>
<dbReference type="InterPro" id="IPR001841">
    <property type="entry name" value="Znf_RING"/>
</dbReference>
<dbReference type="OrthoDB" id="6270329at2759"/>
<feature type="compositionally biased region" description="Low complexity" evidence="4">
    <location>
        <begin position="136"/>
        <end position="151"/>
    </location>
</feature>